<proteinExistence type="predicted"/>
<sequence>MISLKSVDLYSADVRKGLTFKCIPSAFLVFYTKCFWLLTILIRTGLSRHHLDSDS</sequence>
<dbReference type="Proteomes" id="UP000807342">
    <property type="component" value="Unassembled WGS sequence"/>
</dbReference>
<dbReference type="AlphaFoldDB" id="A0A9P5XJU5"/>
<keyword evidence="1" id="KW-0812">Transmembrane</keyword>
<evidence type="ECO:0000256" key="1">
    <source>
        <dbReference type="SAM" id="Phobius"/>
    </source>
</evidence>
<name>A0A9P5XJU5_9AGAR</name>
<organism evidence="2 3">
    <name type="scientific">Macrolepiota fuliginosa MF-IS2</name>
    <dbReference type="NCBI Taxonomy" id="1400762"/>
    <lineage>
        <taxon>Eukaryota</taxon>
        <taxon>Fungi</taxon>
        <taxon>Dikarya</taxon>
        <taxon>Basidiomycota</taxon>
        <taxon>Agaricomycotina</taxon>
        <taxon>Agaricomycetes</taxon>
        <taxon>Agaricomycetidae</taxon>
        <taxon>Agaricales</taxon>
        <taxon>Agaricineae</taxon>
        <taxon>Agaricaceae</taxon>
        <taxon>Macrolepiota</taxon>
    </lineage>
</organism>
<keyword evidence="1" id="KW-0472">Membrane</keyword>
<gene>
    <name evidence="2" type="ORF">P691DRAFT_803439</name>
</gene>
<keyword evidence="3" id="KW-1185">Reference proteome</keyword>
<accession>A0A9P5XJU5</accession>
<comment type="caution">
    <text evidence="2">The sequence shown here is derived from an EMBL/GenBank/DDBJ whole genome shotgun (WGS) entry which is preliminary data.</text>
</comment>
<evidence type="ECO:0000313" key="2">
    <source>
        <dbReference type="EMBL" id="KAF9452718.1"/>
    </source>
</evidence>
<evidence type="ECO:0000313" key="3">
    <source>
        <dbReference type="Proteomes" id="UP000807342"/>
    </source>
</evidence>
<keyword evidence="1" id="KW-1133">Transmembrane helix</keyword>
<dbReference type="EMBL" id="MU151068">
    <property type="protein sequence ID" value="KAF9452718.1"/>
    <property type="molecule type" value="Genomic_DNA"/>
</dbReference>
<reference evidence="2" key="1">
    <citation type="submission" date="2020-11" db="EMBL/GenBank/DDBJ databases">
        <authorList>
            <consortium name="DOE Joint Genome Institute"/>
            <person name="Ahrendt S."/>
            <person name="Riley R."/>
            <person name="Andreopoulos W."/>
            <person name="Labutti K."/>
            <person name="Pangilinan J."/>
            <person name="Ruiz-Duenas F.J."/>
            <person name="Barrasa J.M."/>
            <person name="Sanchez-Garcia M."/>
            <person name="Camarero S."/>
            <person name="Miyauchi S."/>
            <person name="Serrano A."/>
            <person name="Linde D."/>
            <person name="Babiker R."/>
            <person name="Drula E."/>
            <person name="Ayuso-Fernandez I."/>
            <person name="Pacheco R."/>
            <person name="Padilla G."/>
            <person name="Ferreira P."/>
            <person name="Barriuso J."/>
            <person name="Kellner H."/>
            <person name="Castanera R."/>
            <person name="Alfaro M."/>
            <person name="Ramirez L."/>
            <person name="Pisabarro A.G."/>
            <person name="Kuo A."/>
            <person name="Tritt A."/>
            <person name="Lipzen A."/>
            <person name="He G."/>
            <person name="Yan M."/>
            <person name="Ng V."/>
            <person name="Cullen D."/>
            <person name="Martin F."/>
            <person name="Rosso M.-N."/>
            <person name="Henrissat B."/>
            <person name="Hibbett D."/>
            <person name="Martinez A.T."/>
            <person name="Grigoriev I.V."/>
        </authorList>
    </citation>
    <scope>NUCLEOTIDE SEQUENCE</scope>
    <source>
        <strain evidence="2">MF-IS2</strain>
    </source>
</reference>
<feature type="transmembrane region" description="Helical" evidence="1">
    <location>
        <begin position="23"/>
        <end position="42"/>
    </location>
</feature>
<protein>
    <submittedName>
        <fullName evidence="2">Uncharacterized protein</fullName>
    </submittedName>
</protein>